<proteinExistence type="predicted"/>
<dbReference type="InterPro" id="IPR024453">
    <property type="entry name" value="Peptidase_C92"/>
</dbReference>
<gene>
    <name evidence="1" type="ORF">SAMN02982922_4335</name>
</gene>
<evidence type="ECO:0000313" key="2">
    <source>
        <dbReference type="Proteomes" id="UP000193083"/>
    </source>
</evidence>
<dbReference type="EMBL" id="FXBL01000004">
    <property type="protein sequence ID" value="SMH51143.1"/>
    <property type="molecule type" value="Genomic_DNA"/>
</dbReference>
<evidence type="ECO:0000313" key="1">
    <source>
        <dbReference type="EMBL" id="SMH51143.1"/>
    </source>
</evidence>
<organism evidence="1 2">
    <name type="scientific">Mesorhizobium australicum</name>
    <dbReference type="NCBI Taxonomy" id="536018"/>
    <lineage>
        <taxon>Bacteria</taxon>
        <taxon>Pseudomonadati</taxon>
        <taxon>Pseudomonadota</taxon>
        <taxon>Alphaproteobacteria</taxon>
        <taxon>Hyphomicrobiales</taxon>
        <taxon>Phyllobacteriaceae</taxon>
        <taxon>Mesorhizobium</taxon>
    </lineage>
</organism>
<dbReference type="InterPro" id="IPR038765">
    <property type="entry name" value="Papain-like_cys_pep_sf"/>
</dbReference>
<dbReference type="Pfam" id="PF05708">
    <property type="entry name" value="Peptidase_C92"/>
    <property type="match status" value="1"/>
</dbReference>
<keyword evidence="2" id="KW-1185">Reference proteome</keyword>
<dbReference type="SUPFAM" id="SSF54001">
    <property type="entry name" value="Cysteine proteinases"/>
    <property type="match status" value="1"/>
</dbReference>
<name>A0A1X7PKE2_9HYPH</name>
<protein>
    <submittedName>
        <fullName evidence="1">Permuted papain-like amidase enzyme, YaeF/YiiX, C92 family</fullName>
    </submittedName>
</protein>
<dbReference type="Gene3D" id="3.90.1720.10">
    <property type="entry name" value="endopeptidase domain like (from Nostoc punctiforme)"/>
    <property type="match status" value="1"/>
</dbReference>
<reference evidence="1 2" key="1">
    <citation type="submission" date="2017-04" db="EMBL/GenBank/DDBJ databases">
        <authorList>
            <person name="Afonso C.L."/>
            <person name="Miller P.J."/>
            <person name="Scott M.A."/>
            <person name="Spackman E."/>
            <person name="Goraichik I."/>
            <person name="Dimitrov K.M."/>
            <person name="Suarez D.L."/>
            <person name="Swayne D.E."/>
        </authorList>
    </citation>
    <scope>NUCLEOTIDE SEQUENCE [LARGE SCALE GENOMIC DNA]</scope>
    <source>
        <strain evidence="1 2">B5P</strain>
    </source>
</reference>
<accession>A0A1X7PKE2</accession>
<dbReference type="AlphaFoldDB" id="A0A1X7PKE2"/>
<sequence>MVGVGGWAASLLRRAMIATAALALVALLSACASDPVHMRTGAKCCADAERQPHWLVAVIEPAAPAIGQVIGRISWRSGYLSEPAIQARIVASLQPLDLVFVSSKGRLSGHTIPGLFQHAAIYLGTERELRALGMWSHPSVMPHRDAIRRGAIFIEADMKGVHLSPPSVVLNTDRAVTLRPRIATPGWRQRAVATLFDELGKRFDFNFDAGRSDRLFCVELACRAMPELRLSRNMAYGRETIIPDRAVYEAARGHPRLRFVDYVAGDGRGVRRPGRETLRDDVAGIWPG</sequence>
<dbReference type="RefSeq" id="WP_176247588.1">
    <property type="nucleotide sequence ID" value="NZ_FXBL01000004.1"/>
</dbReference>
<dbReference type="Proteomes" id="UP000193083">
    <property type="component" value="Unassembled WGS sequence"/>
</dbReference>